<name>A0A430A3Z4_9ENTE</name>
<evidence type="ECO:0000313" key="6">
    <source>
        <dbReference type="Proteomes" id="UP000287101"/>
    </source>
</evidence>
<feature type="compositionally biased region" description="Basic and acidic residues" evidence="2">
    <location>
        <begin position="295"/>
        <end position="305"/>
    </location>
</feature>
<dbReference type="Gene3D" id="6.10.250.3150">
    <property type="match status" value="1"/>
</dbReference>
<evidence type="ECO:0000259" key="3">
    <source>
        <dbReference type="Pfam" id="PF06725"/>
    </source>
</evidence>
<protein>
    <submittedName>
        <fullName evidence="5">Uncharacterized protein</fullName>
    </submittedName>
</protein>
<dbReference type="InterPro" id="IPR010611">
    <property type="entry name" value="3D_dom"/>
</dbReference>
<proteinExistence type="predicted"/>
<dbReference type="GO" id="GO:0009254">
    <property type="term" value="P:peptidoglycan turnover"/>
    <property type="evidence" value="ECO:0007669"/>
    <property type="project" value="InterPro"/>
</dbReference>
<dbReference type="Gene3D" id="2.40.40.10">
    <property type="entry name" value="RlpA-like domain"/>
    <property type="match status" value="1"/>
</dbReference>
<dbReference type="Pfam" id="PF06725">
    <property type="entry name" value="3D"/>
    <property type="match status" value="1"/>
</dbReference>
<dbReference type="AlphaFoldDB" id="A0A430A3Z4"/>
<dbReference type="GO" id="GO:0004553">
    <property type="term" value="F:hydrolase activity, hydrolyzing O-glycosyl compounds"/>
    <property type="evidence" value="ECO:0007669"/>
    <property type="project" value="InterPro"/>
</dbReference>
<reference evidence="5 6" key="1">
    <citation type="submission" date="2017-05" db="EMBL/GenBank/DDBJ databases">
        <title>Vagococcus spp. assemblies.</title>
        <authorList>
            <person name="Gulvik C.A."/>
        </authorList>
    </citation>
    <scope>NUCLEOTIDE SEQUENCE [LARGE SCALE GENOMIC DNA]</scope>
    <source>
        <strain evidence="5 6">CCUG 41755</strain>
    </source>
</reference>
<dbReference type="EMBL" id="NGJY01000006">
    <property type="protein sequence ID" value="RSU01333.1"/>
    <property type="molecule type" value="Genomic_DNA"/>
</dbReference>
<organism evidence="5 6">
    <name type="scientific">Vagococcus fessus</name>
    <dbReference type="NCBI Taxonomy" id="120370"/>
    <lineage>
        <taxon>Bacteria</taxon>
        <taxon>Bacillati</taxon>
        <taxon>Bacillota</taxon>
        <taxon>Bacilli</taxon>
        <taxon>Lactobacillales</taxon>
        <taxon>Enterococcaceae</taxon>
        <taxon>Vagococcus</taxon>
    </lineage>
</organism>
<feature type="domain" description="3D" evidence="3">
    <location>
        <begin position="334"/>
        <end position="400"/>
    </location>
</feature>
<dbReference type="PANTHER" id="PTHR39160">
    <property type="entry name" value="CELL WALL-BINDING PROTEIN YOCH"/>
    <property type="match status" value="1"/>
</dbReference>
<keyword evidence="1" id="KW-0732">Signal</keyword>
<feature type="compositionally biased region" description="Basic and acidic residues" evidence="2">
    <location>
        <begin position="218"/>
        <end position="228"/>
    </location>
</feature>
<evidence type="ECO:0000313" key="5">
    <source>
        <dbReference type="EMBL" id="RSU01333.1"/>
    </source>
</evidence>
<evidence type="ECO:0000259" key="4">
    <source>
        <dbReference type="Pfam" id="PF24568"/>
    </source>
</evidence>
<dbReference type="InterPro" id="IPR036908">
    <property type="entry name" value="RlpA-like_sf"/>
</dbReference>
<dbReference type="Proteomes" id="UP000287101">
    <property type="component" value="Unassembled WGS sequence"/>
</dbReference>
<feature type="region of interest" description="Disordered" evidence="2">
    <location>
        <begin position="171"/>
        <end position="195"/>
    </location>
</feature>
<feature type="compositionally biased region" description="Acidic residues" evidence="2">
    <location>
        <begin position="277"/>
        <end position="287"/>
    </location>
</feature>
<dbReference type="GO" id="GO:0019867">
    <property type="term" value="C:outer membrane"/>
    <property type="evidence" value="ECO:0007669"/>
    <property type="project" value="InterPro"/>
</dbReference>
<dbReference type="InterPro" id="IPR051933">
    <property type="entry name" value="Resuscitation_pf_RpfB"/>
</dbReference>
<evidence type="ECO:0000256" key="2">
    <source>
        <dbReference type="SAM" id="MobiDB-lite"/>
    </source>
</evidence>
<dbReference type="PANTHER" id="PTHR39160:SF4">
    <property type="entry name" value="RESUSCITATION-PROMOTING FACTOR RPFB"/>
    <property type="match status" value="1"/>
</dbReference>
<keyword evidence="6" id="KW-1185">Reference proteome</keyword>
<dbReference type="CDD" id="cd14667">
    <property type="entry name" value="3D_containing_proteins"/>
    <property type="match status" value="1"/>
</dbReference>
<comment type="caution">
    <text evidence="5">The sequence shown here is derived from an EMBL/GenBank/DDBJ whole genome shotgun (WGS) entry which is preliminary data.</text>
</comment>
<gene>
    <name evidence="5" type="ORF">CBF31_10820</name>
</gene>
<dbReference type="InterPro" id="IPR059180">
    <property type="entry name" value="3D_YorM"/>
</dbReference>
<sequence length="400" mass="43436">MRHMEVSRFMKLKQLLMIQGVTALCLLVSPVVSLATVTEESSVAAEGEVISQEIEDLVSVINKKYKALNEIDTTIAKSKETIKTARKDIVQTEEHIAKRSDYVAKQMQILQLRGTTKPTILALLDSKSVSDFFNRAYAISVLSFAQKDKVESLHQDKEKLVKLQEKLEDNQKGLKEQQEVASVEKEELDSRMSGLKDKLANNKDLLEKLVSERIEKEKTRKEALVKAEKSKKKGSKAAEPKVLATVENKLSEKSEDSESPQNDSETTESTSANSETETSEEVTETTEPEGTTGTEPKEPKPEEKPSTGGMSGQATAYIATGNKTATGTVPQVGRTIAVDPGLIPLGSAVQITVPGAPSYSGVYIAEDTGGVVKGAIIDIFVGSQGEAVSFGRQSITFTIL</sequence>
<dbReference type="InterPro" id="IPR057309">
    <property type="entry name" value="PcsB_CC"/>
</dbReference>
<accession>A0A430A3Z4</accession>
<feature type="region of interest" description="Disordered" evidence="2">
    <location>
        <begin position="218"/>
        <end position="313"/>
    </location>
</feature>
<dbReference type="Pfam" id="PF24568">
    <property type="entry name" value="CC_PcsB"/>
    <property type="match status" value="1"/>
</dbReference>
<evidence type="ECO:0000256" key="1">
    <source>
        <dbReference type="ARBA" id="ARBA00022729"/>
    </source>
</evidence>
<dbReference type="OrthoDB" id="9798935at2"/>
<feature type="compositionally biased region" description="Low complexity" evidence="2">
    <location>
        <begin position="267"/>
        <end position="276"/>
    </location>
</feature>
<feature type="domain" description="Peptidoglycan hydrolase PcsB coiled-coil" evidence="4">
    <location>
        <begin position="89"/>
        <end position="160"/>
    </location>
</feature>
<dbReference type="SUPFAM" id="SSF50685">
    <property type="entry name" value="Barwin-like endoglucanases"/>
    <property type="match status" value="1"/>
</dbReference>